<dbReference type="Gene3D" id="3.30.70.100">
    <property type="match status" value="1"/>
</dbReference>
<comment type="caution">
    <text evidence="1">The sequence shown here is derived from an EMBL/GenBank/DDBJ whole genome shotgun (WGS) entry which is preliminary data.</text>
</comment>
<evidence type="ECO:0000313" key="2">
    <source>
        <dbReference type="Proteomes" id="UP000523447"/>
    </source>
</evidence>
<evidence type="ECO:0000313" key="1">
    <source>
        <dbReference type="EMBL" id="NKY88173.1"/>
    </source>
</evidence>
<gene>
    <name evidence="1" type="ORF">HGA07_21440</name>
</gene>
<dbReference type="AlphaFoldDB" id="A0A7X6M0V6"/>
<sequence length="256" mass="27824">MPDGRRARTAGHLKRFCLIRRRPERGACYVAAVTKLILALHGADLGSRLCESSFREALAGVGATAVQVNLDDPEVASATLRFGPAEQITALVSVWTAGDPARIVEAVAEAAGEPVPHAYRVSERVRLDPLPVPDGTRSDVLANVALLPRPATMSRAEYLEYWHVHHTPIAIRTQNTAGYIQNTVDEVLTPGAPDVSAIVEEHFPMAAMSDPHAFYGSRGDDAELERRITELMASCARFGADQGLDLVPTSRYYWAL</sequence>
<accession>A0A7X6M0V6</accession>
<dbReference type="InterPro" id="IPR011008">
    <property type="entry name" value="Dimeric_a/b-barrel"/>
</dbReference>
<reference evidence="1 2" key="1">
    <citation type="submission" date="2020-04" db="EMBL/GenBank/DDBJ databases">
        <title>MicrobeNet Type strains.</title>
        <authorList>
            <person name="Nicholson A.C."/>
        </authorList>
    </citation>
    <scope>NUCLEOTIDE SEQUENCE [LARGE SCALE GENOMIC DNA]</scope>
    <source>
        <strain evidence="1 2">DSM 44445</strain>
    </source>
</reference>
<evidence type="ECO:0008006" key="3">
    <source>
        <dbReference type="Google" id="ProtNLM"/>
    </source>
</evidence>
<name>A0A7X6M0V6_9NOCA</name>
<dbReference type="SUPFAM" id="SSF54909">
    <property type="entry name" value="Dimeric alpha+beta barrel"/>
    <property type="match status" value="1"/>
</dbReference>
<keyword evidence="2" id="KW-1185">Reference proteome</keyword>
<proteinExistence type="predicted"/>
<organism evidence="1 2">
    <name type="scientific">Nocardia veterana</name>
    <dbReference type="NCBI Taxonomy" id="132249"/>
    <lineage>
        <taxon>Bacteria</taxon>
        <taxon>Bacillati</taxon>
        <taxon>Actinomycetota</taxon>
        <taxon>Actinomycetes</taxon>
        <taxon>Mycobacteriales</taxon>
        <taxon>Nocardiaceae</taxon>
        <taxon>Nocardia</taxon>
    </lineage>
</organism>
<dbReference type="Proteomes" id="UP000523447">
    <property type="component" value="Unassembled WGS sequence"/>
</dbReference>
<dbReference type="EMBL" id="JAAXPE010000026">
    <property type="protein sequence ID" value="NKY88173.1"/>
    <property type="molecule type" value="Genomic_DNA"/>
</dbReference>
<protein>
    <recommendedName>
        <fullName evidence="3">EthD domain-containing protein</fullName>
    </recommendedName>
</protein>